<dbReference type="EMBL" id="CP013355">
    <property type="protein sequence ID" value="AMC10694.1"/>
    <property type="molecule type" value="Genomic_DNA"/>
</dbReference>
<sequence>MLKEERHHYILDKIKLSRKVLSADLSIELKVSEDTIRRDLNELSSKKLIKKVHGGALPIDNLASSYLERSNFNLEEKNIIAKKALSLIKDGQVIIMSGSTTNLQLAKIIPSDINATIYTYSLPIALELTKHPSIEIIFIGGKLYKPAQVTIGLDVVSFISQLRTDLCFMGTEGINVSSGMTEPNWEVSHIKKCMISASDKVIVLCTQNKINKIKRYAVAPIHKIDTIVTNIDPSDSIFNEFKEKGVKTL</sequence>
<keyword evidence="1" id="KW-0805">Transcription regulation</keyword>
<dbReference type="RefSeq" id="WP_068206958.1">
    <property type="nucleotide sequence ID" value="NZ_CP013355.1"/>
</dbReference>
<dbReference type="GO" id="GO:0003677">
    <property type="term" value="F:DNA binding"/>
    <property type="evidence" value="ECO:0007669"/>
    <property type="project" value="UniProtKB-KW"/>
</dbReference>
<dbReference type="OrthoDB" id="9798651at2"/>
<dbReference type="SUPFAM" id="SSF46785">
    <property type="entry name" value="Winged helix' DNA-binding domain"/>
    <property type="match status" value="1"/>
</dbReference>
<keyword evidence="2" id="KW-0238">DNA-binding</keyword>
<dbReference type="PANTHER" id="PTHR30363:SF44">
    <property type="entry name" value="AGA OPERON TRANSCRIPTIONAL REPRESSOR-RELATED"/>
    <property type="match status" value="1"/>
</dbReference>
<dbReference type="Gene3D" id="3.40.50.1360">
    <property type="match status" value="1"/>
</dbReference>
<proteinExistence type="predicted"/>
<dbReference type="InterPro" id="IPR037171">
    <property type="entry name" value="NagB/RpiA_transferase-like"/>
</dbReference>
<accession>A0A0X8G613</accession>
<evidence type="ECO:0000256" key="3">
    <source>
        <dbReference type="ARBA" id="ARBA00023163"/>
    </source>
</evidence>
<dbReference type="InterPro" id="IPR036388">
    <property type="entry name" value="WH-like_DNA-bd_sf"/>
</dbReference>
<evidence type="ECO:0000313" key="6">
    <source>
        <dbReference type="Proteomes" id="UP000059672"/>
    </source>
</evidence>
<dbReference type="STRING" id="1622118.Lupro_05295"/>
<feature type="domain" description="HTH deoR-type" evidence="4">
    <location>
        <begin position="3"/>
        <end position="58"/>
    </location>
</feature>
<keyword evidence="3" id="KW-0804">Transcription</keyword>
<reference evidence="6" key="1">
    <citation type="submission" date="2015-12" db="EMBL/GenBank/DDBJ databases">
        <title>Complete genome sequence of Lutibacter profundus strain LP1.</title>
        <authorList>
            <person name="Wissuwa J."/>
            <person name="Le Moine Bauer S."/>
            <person name="Stokke R."/>
            <person name="Dahle H."/>
            <person name="Steen I.H."/>
        </authorList>
    </citation>
    <scope>NUCLEOTIDE SEQUENCE [LARGE SCALE GENOMIC DNA]</scope>
    <source>
        <strain evidence="6">LP1</strain>
    </source>
</reference>
<name>A0A0X8G613_9FLAO</name>
<organism evidence="5 6">
    <name type="scientific">Lutibacter profundi</name>
    <dbReference type="NCBI Taxonomy" id="1622118"/>
    <lineage>
        <taxon>Bacteria</taxon>
        <taxon>Pseudomonadati</taxon>
        <taxon>Bacteroidota</taxon>
        <taxon>Flavobacteriia</taxon>
        <taxon>Flavobacteriales</taxon>
        <taxon>Flavobacteriaceae</taxon>
        <taxon>Lutibacter</taxon>
    </lineage>
</organism>
<dbReference type="InterPro" id="IPR014036">
    <property type="entry name" value="DeoR-like_C"/>
</dbReference>
<dbReference type="PRINTS" id="PR00037">
    <property type="entry name" value="HTHLACR"/>
</dbReference>
<dbReference type="InterPro" id="IPR018356">
    <property type="entry name" value="Tscrpt_reg_HTH_DeoR_CS"/>
</dbReference>
<dbReference type="Pfam" id="PF00455">
    <property type="entry name" value="DeoRC"/>
    <property type="match status" value="1"/>
</dbReference>
<dbReference type="PROSITE" id="PS00894">
    <property type="entry name" value="HTH_DEOR_1"/>
    <property type="match status" value="1"/>
</dbReference>
<gene>
    <name evidence="5" type="ORF">Lupro_05295</name>
</gene>
<dbReference type="PROSITE" id="PS51000">
    <property type="entry name" value="HTH_DEOR_2"/>
    <property type="match status" value="1"/>
</dbReference>
<dbReference type="SMART" id="SM01134">
    <property type="entry name" value="DeoRC"/>
    <property type="match status" value="1"/>
</dbReference>
<dbReference type="PANTHER" id="PTHR30363">
    <property type="entry name" value="HTH-TYPE TRANSCRIPTIONAL REGULATOR SRLR-RELATED"/>
    <property type="match status" value="1"/>
</dbReference>
<dbReference type="SUPFAM" id="SSF100950">
    <property type="entry name" value="NagB/RpiA/CoA transferase-like"/>
    <property type="match status" value="1"/>
</dbReference>
<keyword evidence="6" id="KW-1185">Reference proteome</keyword>
<evidence type="ECO:0000313" key="5">
    <source>
        <dbReference type="EMBL" id="AMC10694.1"/>
    </source>
</evidence>
<evidence type="ECO:0000256" key="1">
    <source>
        <dbReference type="ARBA" id="ARBA00023015"/>
    </source>
</evidence>
<reference evidence="5 6" key="2">
    <citation type="journal article" date="2016" name="Int. J. Syst. Evol. Microbiol.">
        <title>Lutibacter profundi sp. nov., isolated from a deep-sea hydrothermal system on the Arctic Mid-Ocean Ridge and emended description of the genus Lutibacter.</title>
        <authorList>
            <person name="Le Moine Bauer S."/>
            <person name="Roalkvam I."/>
            <person name="Steen I.H."/>
            <person name="Dahle H."/>
        </authorList>
    </citation>
    <scope>NUCLEOTIDE SEQUENCE [LARGE SCALE GENOMIC DNA]</scope>
    <source>
        <strain evidence="5 6">LP1</strain>
    </source>
</reference>
<dbReference type="Proteomes" id="UP000059672">
    <property type="component" value="Chromosome"/>
</dbReference>
<dbReference type="SMART" id="SM00420">
    <property type="entry name" value="HTH_DEOR"/>
    <property type="match status" value="1"/>
</dbReference>
<dbReference type="GO" id="GO:0003700">
    <property type="term" value="F:DNA-binding transcription factor activity"/>
    <property type="evidence" value="ECO:0007669"/>
    <property type="project" value="InterPro"/>
</dbReference>
<dbReference type="InterPro" id="IPR050313">
    <property type="entry name" value="Carb_Metab_HTH_regulators"/>
</dbReference>
<evidence type="ECO:0000256" key="2">
    <source>
        <dbReference type="ARBA" id="ARBA00023125"/>
    </source>
</evidence>
<dbReference type="Gene3D" id="1.10.10.10">
    <property type="entry name" value="Winged helix-like DNA-binding domain superfamily/Winged helix DNA-binding domain"/>
    <property type="match status" value="1"/>
</dbReference>
<dbReference type="KEGG" id="lut:Lupro_05295"/>
<dbReference type="Pfam" id="PF08220">
    <property type="entry name" value="HTH_DeoR"/>
    <property type="match status" value="1"/>
</dbReference>
<dbReference type="InterPro" id="IPR001034">
    <property type="entry name" value="DeoR_HTH"/>
</dbReference>
<dbReference type="AlphaFoldDB" id="A0A0X8G613"/>
<protein>
    <submittedName>
        <fullName evidence="5">DeoR family transcriptional regulator</fullName>
    </submittedName>
</protein>
<evidence type="ECO:0000259" key="4">
    <source>
        <dbReference type="PROSITE" id="PS51000"/>
    </source>
</evidence>
<dbReference type="InterPro" id="IPR036390">
    <property type="entry name" value="WH_DNA-bd_sf"/>
</dbReference>